<evidence type="ECO:0000259" key="3">
    <source>
        <dbReference type="PROSITE" id="PS50089"/>
    </source>
</evidence>
<dbReference type="InterPro" id="IPR013083">
    <property type="entry name" value="Znf_RING/FYVE/PHD"/>
</dbReference>
<feature type="domain" description="RING-type" evidence="3">
    <location>
        <begin position="31"/>
        <end position="81"/>
    </location>
</feature>
<sequence>MVLHRFYVKNWLVHCDARGRLLSGRFLQVSCAICNTNLAVTAEPDFQHEPFTMLPCGHVFGQQCLNQWFKLSREPSCPTCRRSMRHAHCGHAVPLPVVAGSPYIILHRDLPELMDQIEPTCYGCTPDYRRFLMQQVNGPRVGHWTRPLCDFVETAVPTGDKTWWIVSVTMTYLLPPAGSIESPFSVLGMRPDWNWGREHPSVTIEIEGLPGMKFTCWDFLLASRPPTAGNRRRRAMIITHPAGPDGLYKPLTGPNGEEVWPPVTDEDPLEYDDEDVLVPIPTKYPTGMETILEMAHADEHVKLIPLRDYHNVMRRMHPNHYSNILALYPPAFTISRSFKRWGMRNPAINRPATASAPEPALPQQAAAPAPVRPPNMPPPAAANPLQSRGVVHSTTQAFPNGVQPHPPAGRGVRARALAIEDILNYSDPSEPIIYPGIPEPMPGLAVAQEPEPFPYGRHEYPVIINDEEEDEGQGEGEPMEVGEWGSEDGANGEFIPQASARPRRNAQEAPVDLFASMYDRLQWPAPTHDTAAAAASMDRSIVSLAEGWRQHAREEHRQQQIRDAEQYQDPFDADDEFNFQDDF</sequence>
<dbReference type="EMBL" id="DF977494">
    <property type="protein sequence ID" value="GAP90414.2"/>
    <property type="molecule type" value="Genomic_DNA"/>
</dbReference>
<feature type="region of interest" description="Disordered" evidence="2">
    <location>
        <begin position="549"/>
        <end position="583"/>
    </location>
</feature>
<dbReference type="Pfam" id="PF13639">
    <property type="entry name" value="zf-RING_2"/>
    <property type="match status" value="1"/>
</dbReference>
<dbReference type="PROSITE" id="PS50089">
    <property type="entry name" value="ZF_RING_2"/>
    <property type="match status" value="1"/>
</dbReference>
<dbReference type="SUPFAM" id="SSF57850">
    <property type="entry name" value="RING/U-box"/>
    <property type="match status" value="1"/>
</dbReference>
<proteinExistence type="predicted"/>
<keyword evidence="1" id="KW-0862">Zinc</keyword>
<name>A0A1W2TPS6_ROSNE</name>
<evidence type="ECO:0000313" key="5">
    <source>
        <dbReference type="Proteomes" id="UP000054516"/>
    </source>
</evidence>
<dbReference type="STRING" id="77044.A0A1W2TPS6"/>
<dbReference type="Gene3D" id="3.30.40.10">
    <property type="entry name" value="Zinc/RING finger domain, C3HC4 (zinc finger)"/>
    <property type="match status" value="1"/>
</dbReference>
<evidence type="ECO:0000256" key="1">
    <source>
        <dbReference type="PROSITE-ProRule" id="PRU00175"/>
    </source>
</evidence>
<gene>
    <name evidence="4" type="ORF">SAMD00023353_4900150</name>
</gene>
<keyword evidence="5" id="KW-1185">Reference proteome</keyword>
<protein>
    <submittedName>
        <fullName evidence="4">Putative cell cycle checkpoint protein</fullName>
    </submittedName>
</protein>
<dbReference type="SMART" id="SM00184">
    <property type="entry name" value="RING"/>
    <property type="match status" value="1"/>
</dbReference>
<evidence type="ECO:0000256" key="2">
    <source>
        <dbReference type="SAM" id="MobiDB-lite"/>
    </source>
</evidence>
<keyword evidence="1" id="KW-0863">Zinc-finger</keyword>
<dbReference type="Proteomes" id="UP000054516">
    <property type="component" value="Unassembled WGS sequence"/>
</dbReference>
<evidence type="ECO:0000313" key="4">
    <source>
        <dbReference type="EMBL" id="GAP90414.2"/>
    </source>
</evidence>
<dbReference type="GO" id="GO:0008270">
    <property type="term" value="F:zinc ion binding"/>
    <property type="evidence" value="ECO:0007669"/>
    <property type="project" value="UniProtKB-KW"/>
</dbReference>
<dbReference type="InterPro" id="IPR001841">
    <property type="entry name" value="Znf_RING"/>
</dbReference>
<accession>A0A1W2TPS6</accession>
<keyword evidence="1" id="KW-0479">Metal-binding</keyword>
<feature type="compositionally biased region" description="Low complexity" evidence="2">
    <location>
        <begin position="354"/>
        <end position="369"/>
    </location>
</feature>
<dbReference type="AlphaFoldDB" id="A0A1W2TPS6"/>
<reference evidence="4" key="1">
    <citation type="submission" date="2016-03" db="EMBL/GenBank/DDBJ databases">
        <title>Draft genome sequence of Rosellinia necatrix.</title>
        <authorList>
            <person name="Kanematsu S."/>
        </authorList>
    </citation>
    <scope>NUCLEOTIDE SEQUENCE [LARGE SCALE GENOMIC DNA]</scope>
    <source>
        <strain evidence="4">W97</strain>
    </source>
</reference>
<feature type="compositionally biased region" description="Acidic residues" evidence="2">
    <location>
        <begin position="571"/>
        <end position="583"/>
    </location>
</feature>
<feature type="compositionally biased region" description="Basic and acidic residues" evidence="2">
    <location>
        <begin position="549"/>
        <end position="565"/>
    </location>
</feature>
<organism evidence="4">
    <name type="scientific">Rosellinia necatrix</name>
    <name type="common">White root-rot fungus</name>
    <dbReference type="NCBI Taxonomy" id="77044"/>
    <lineage>
        <taxon>Eukaryota</taxon>
        <taxon>Fungi</taxon>
        <taxon>Dikarya</taxon>
        <taxon>Ascomycota</taxon>
        <taxon>Pezizomycotina</taxon>
        <taxon>Sordariomycetes</taxon>
        <taxon>Xylariomycetidae</taxon>
        <taxon>Xylariales</taxon>
        <taxon>Xylariaceae</taxon>
        <taxon>Rosellinia</taxon>
    </lineage>
</organism>
<dbReference type="OrthoDB" id="8062037at2759"/>
<feature type="region of interest" description="Disordered" evidence="2">
    <location>
        <begin position="349"/>
        <end position="373"/>
    </location>
</feature>